<sequence length="248" mass="26854">MNGFPLLPEPHAALVESLVPLPAAGALPASLLRQREGPSVLLAAARRHRPGAEERALASLWSRWYFAKLIPPALLCGVLGKRSLPLDLARTAVLLGEDGMPEAIALPHAGVVSGEADPFARFDALIRGHVATVVGSLAAHARLAPRILWNNAAVYADWALRRMAEAPEVPRAAARRALALVESPAWPDGSPNPFHAPVRRREGPVGRQPVRRQCCLLYRLPGEGCCRTCPRPAERPCRPLDANQKHFQ</sequence>
<dbReference type="Pfam" id="PF06276">
    <property type="entry name" value="FhuF"/>
    <property type="match status" value="1"/>
</dbReference>
<dbReference type="InterPro" id="IPR022770">
    <property type="entry name" value="IucA/IucC-like_C"/>
</dbReference>
<dbReference type="EMBL" id="JAJAQI010000078">
    <property type="protein sequence ID" value="MCB4825285.1"/>
    <property type="molecule type" value="Genomic_DNA"/>
</dbReference>
<gene>
    <name evidence="2" type="primary">fhuF</name>
    <name evidence="2" type="ORF">LHA35_26565</name>
</gene>
<dbReference type="InterPro" id="IPR008090">
    <property type="entry name" value="Fe_iron_reduct"/>
</dbReference>
<evidence type="ECO:0000259" key="1">
    <source>
        <dbReference type="Pfam" id="PF06276"/>
    </source>
</evidence>
<name>A0A9X1III0_9PROT</name>
<dbReference type="Proteomes" id="UP001139311">
    <property type="component" value="Unassembled WGS sequence"/>
</dbReference>
<keyword evidence="3" id="KW-1185">Reference proteome</keyword>
<evidence type="ECO:0000313" key="3">
    <source>
        <dbReference type="Proteomes" id="UP001139311"/>
    </source>
</evidence>
<reference evidence="2" key="1">
    <citation type="submission" date="2021-10" db="EMBL/GenBank/DDBJ databases">
        <title>Roseicella aerolatum sp. nov., isolated from aerosols of e-waste dismantling site.</title>
        <authorList>
            <person name="Qin T."/>
        </authorList>
    </citation>
    <scope>NUCLEOTIDE SEQUENCE</scope>
    <source>
        <strain evidence="2">GB24</strain>
    </source>
</reference>
<evidence type="ECO:0000313" key="2">
    <source>
        <dbReference type="EMBL" id="MCB4825285.1"/>
    </source>
</evidence>
<accession>A0A9X1III0</accession>
<dbReference type="PRINTS" id="PR01714">
    <property type="entry name" value="2FE2SRDCTASE"/>
</dbReference>
<comment type="caution">
    <text evidence="2">The sequence shown here is derived from an EMBL/GenBank/DDBJ whole genome shotgun (WGS) entry which is preliminary data.</text>
</comment>
<dbReference type="NCBIfam" id="TIGR03951">
    <property type="entry name" value="Fe_III_red_FhuF"/>
    <property type="match status" value="1"/>
</dbReference>
<dbReference type="AlphaFoldDB" id="A0A9X1III0"/>
<proteinExistence type="predicted"/>
<organism evidence="2 3">
    <name type="scientific">Roseicella aerolata</name>
    <dbReference type="NCBI Taxonomy" id="2883479"/>
    <lineage>
        <taxon>Bacteria</taxon>
        <taxon>Pseudomonadati</taxon>
        <taxon>Pseudomonadota</taxon>
        <taxon>Alphaproteobacteria</taxon>
        <taxon>Acetobacterales</taxon>
        <taxon>Roseomonadaceae</taxon>
        <taxon>Roseicella</taxon>
    </lineage>
</organism>
<dbReference type="GO" id="GO:0003824">
    <property type="term" value="F:catalytic activity"/>
    <property type="evidence" value="ECO:0007669"/>
    <property type="project" value="UniProtKB-ARBA"/>
</dbReference>
<feature type="domain" description="Aerobactin siderophore biosynthesis IucA/IucC-like C-terminal" evidence="1">
    <location>
        <begin position="59"/>
        <end position="199"/>
    </location>
</feature>
<dbReference type="RefSeq" id="WP_226614077.1">
    <property type="nucleotide sequence ID" value="NZ_JAJAQI010000078.1"/>
</dbReference>
<protein>
    <submittedName>
        <fullName evidence="2">Siderophore-iron reductase FhuF</fullName>
    </submittedName>
</protein>